<evidence type="ECO:0000259" key="6">
    <source>
        <dbReference type="PROSITE" id="PS50109"/>
    </source>
</evidence>
<evidence type="ECO:0000256" key="5">
    <source>
        <dbReference type="ARBA" id="ARBA00022777"/>
    </source>
</evidence>
<evidence type="ECO:0000313" key="8">
    <source>
        <dbReference type="EMBL" id="GLT20841.1"/>
    </source>
</evidence>
<evidence type="ECO:0000256" key="4">
    <source>
        <dbReference type="ARBA" id="ARBA00022679"/>
    </source>
</evidence>
<dbReference type="InterPro" id="IPR004358">
    <property type="entry name" value="Sig_transdc_His_kin-like_C"/>
</dbReference>
<organism evidence="8 9">
    <name type="scientific">Zoogloea oryzae</name>
    <dbReference type="NCBI Taxonomy" id="310767"/>
    <lineage>
        <taxon>Bacteria</taxon>
        <taxon>Pseudomonadati</taxon>
        <taxon>Pseudomonadota</taxon>
        <taxon>Betaproteobacteria</taxon>
        <taxon>Rhodocyclales</taxon>
        <taxon>Zoogloeaceae</taxon>
        <taxon>Zoogloea</taxon>
    </lineage>
</organism>
<dbReference type="InterPro" id="IPR003661">
    <property type="entry name" value="HisK_dim/P_dom"/>
</dbReference>
<reference evidence="9" key="1">
    <citation type="journal article" date="2019" name="Int. J. Syst. Evol. Microbiol.">
        <title>The Global Catalogue of Microorganisms (GCM) 10K type strain sequencing project: providing services to taxonomists for standard genome sequencing and annotation.</title>
        <authorList>
            <consortium name="The Broad Institute Genomics Platform"/>
            <consortium name="The Broad Institute Genome Sequencing Center for Infectious Disease"/>
            <person name="Wu L."/>
            <person name="Ma J."/>
        </authorList>
    </citation>
    <scope>NUCLEOTIDE SEQUENCE [LARGE SCALE GENOMIC DNA]</scope>
    <source>
        <strain evidence="9">NBRC 102407</strain>
    </source>
</reference>
<evidence type="ECO:0000256" key="3">
    <source>
        <dbReference type="ARBA" id="ARBA00022553"/>
    </source>
</evidence>
<comment type="caution">
    <text evidence="8">The sequence shown here is derived from an EMBL/GenBank/DDBJ whole genome shotgun (WGS) entry which is preliminary data.</text>
</comment>
<evidence type="ECO:0000313" key="9">
    <source>
        <dbReference type="Proteomes" id="UP001157167"/>
    </source>
</evidence>
<dbReference type="Gene3D" id="3.30.450.20">
    <property type="entry name" value="PAS domain"/>
    <property type="match status" value="2"/>
</dbReference>
<dbReference type="InterPro" id="IPR013655">
    <property type="entry name" value="PAS_fold_3"/>
</dbReference>
<comment type="catalytic activity">
    <reaction evidence="1">
        <text>ATP + protein L-histidine = ADP + protein N-phospho-L-histidine.</text>
        <dbReference type="EC" id="2.7.13.3"/>
    </reaction>
</comment>
<dbReference type="PANTHER" id="PTHR43304:SF1">
    <property type="entry name" value="PAC DOMAIN-CONTAINING PROTEIN"/>
    <property type="match status" value="1"/>
</dbReference>
<dbReference type="CDD" id="cd00130">
    <property type="entry name" value="PAS"/>
    <property type="match status" value="2"/>
</dbReference>
<dbReference type="SUPFAM" id="SSF47384">
    <property type="entry name" value="Homodimeric domain of signal transducing histidine kinase"/>
    <property type="match status" value="1"/>
</dbReference>
<feature type="domain" description="Histidine kinase" evidence="6">
    <location>
        <begin position="280"/>
        <end position="495"/>
    </location>
</feature>
<dbReference type="PANTHER" id="PTHR43304">
    <property type="entry name" value="PHYTOCHROME-LIKE PROTEIN CPH1"/>
    <property type="match status" value="1"/>
</dbReference>
<dbReference type="EMBL" id="BSPX01000002">
    <property type="protein sequence ID" value="GLT20841.1"/>
    <property type="molecule type" value="Genomic_DNA"/>
</dbReference>
<keyword evidence="3" id="KW-0597">Phosphoprotein</keyword>
<feature type="domain" description="PAC" evidence="7">
    <location>
        <begin position="77"/>
        <end position="130"/>
    </location>
</feature>
<keyword evidence="5" id="KW-0418">Kinase</keyword>
<dbReference type="NCBIfam" id="TIGR00229">
    <property type="entry name" value="sensory_box"/>
    <property type="match status" value="1"/>
</dbReference>
<name>A0ABQ6F6G4_9RHOO</name>
<keyword evidence="4" id="KW-0808">Transferase</keyword>
<dbReference type="InterPro" id="IPR052162">
    <property type="entry name" value="Sensor_kinase/Photoreceptor"/>
</dbReference>
<dbReference type="EC" id="2.7.13.3" evidence="2"/>
<dbReference type="InterPro" id="IPR000700">
    <property type="entry name" value="PAS-assoc_C"/>
</dbReference>
<gene>
    <name evidence="8" type="primary">fixL</name>
    <name evidence="8" type="ORF">GCM10007933_02930</name>
</gene>
<dbReference type="PRINTS" id="PR00344">
    <property type="entry name" value="BCTRLSENSOR"/>
</dbReference>
<dbReference type="SMART" id="SM00388">
    <property type="entry name" value="HisKA"/>
    <property type="match status" value="1"/>
</dbReference>
<dbReference type="Proteomes" id="UP001157167">
    <property type="component" value="Unassembled WGS sequence"/>
</dbReference>
<feature type="domain" description="PAC" evidence="7">
    <location>
        <begin position="207"/>
        <end position="260"/>
    </location>
</feature>
<dbReference type="RefSeq" id="WP_284186425.1">
    <property type="nucleotide sequence ID" value="NZ_BSPX01000002.1"/>
</dbReference>
<evidence type="ECO:0000256" key="2">
    <source>
        <dbReference type="ARBA" id="ARBA00012438"/>
    </source>
</evidence>
<dbReference type="SMART" id="SM00387">
    <property type="entry name" value="HATPase_c"/>
    <property type="match status" value="1"/>
</dbReference>
<dbReference type="SUPFAM" id="SSF55874">
    <property type="entry name" value="ATPase domain of HSP90 chaperone/DNA topoisomerase II/histidine kinase"/>
    <property type="match status" value="1"/>
</dbReference>
<evidence type="ECO:0000256" key="1">
    <source>
        <dbReference type="ARBA" id="ARBA00000085"/>
    </source>
</evidence>
<dbReference type="InterPro" id="IPR036890">
    <property type="entry name" value="HATPase_C_sf"/>
</dbReference>
<keyword evidence="9" id="KW-1185">Reference proteome</keyword>
<dbReference type="Pfam" id="PF02518">
    <property type="entry name" value="HATPase_c"/>
    <property type="match status" value="1"/>
</dbReference>
<dbReference type="InterPro" id="IPR035965">
    <property type="entry name" value="PAS-like_dom_sf"/>
</dbReference>
<accession>A0ABQ6F6G4</accession>
<dbReference type="InterPro" id="IPR036097">
    <property type="entry name" value="HisK_dim/P_sf"/>
</dbReference>
<proteinExistence type="predicted"/>
<sequence length="497" mass="54718">MKSDDDRWRLAVEASGDALWDWCPADGCIFSSARLGELLGLPAPASAIDWRSHLHPDDRDSVLASLDECLGAAGKGFDAEFRLRCRKGRHRWFSARGGVVARDAAGAAERFVCVLRDVTVACEQRETLQASERLWQFALEGHGDALWDWTLDTGMINISPSFRAITGWPDGAALRGNDIWPERIHPEDLRKAMAAFNAHLSGGRPMTEVEFRLLVSDGTYRWVALRGKVMERDALGRPSRMIGTVRDVHDHYLSIAREKRQERELARAAHLIHLGEMASVLSHELNQPLTALRNFSGVALRRLEELGPAGNRIAEPLKMISEQAMRAGDIVHRVRGFVRRGGLKSAPVAMNKVVQSVVRFAEFEARAHAVQLLLQLAEPLPLVNGDQVQLEQVLSNLVKNAIDAMSAVPWSRDLVIRTQVDHDGMVGVAVIDCGEGLAESVRQDPFAPFATTKQDGVGLGLAICRTIIENHGGRMWVESSDAQGTTFCFALPSMPAA</sequence>
<dbReference type="InterPro" id="IPR001610">
    <property type="entry name" value="PAC"/>
</dbReference>
<dbReference type="SUPFAM" id="SSF55785">
    <property type="entry name" value="PYP-like sensor domain (PAS domain)"/>
    <property type="match status" value="2"/>
</dbReference>
<dbReference type="SMART" id="SM00091">
    <property type="entry name" value="PAS"/>
    <property type="match status" value="2"/>
</dbReference>
<dbReference type="CDD" id="cd00082">
    <property type="entry name" value="HisKA"/>
    <property type="match status" value="1"/>
</dbReference>
<dbReference type="SMART" id="SM00086">
    <property type="entry name" value="PAC"/>
    <property type="match status" value="2"/>
</dbReference>
<evidence type="ECO:0000259" key="7">
    <source>
        <dbReference type="PROSITE" id="PS50113"/>
    </source>
</evidence>
<dbReference type="InterPro" id="IPR005467">
    <property type="entry name" value="His_kinase_dom"/>
</dbReference>
<dbReference type="Gene3D" id="3.30.565.10">
    <property type="entry name" value="Histidine kinase-like ATPase, C-terminal domain"/>
    <property type="match status" value="1"/>
</dbReference>
<protein>
    <recommendedName>
        <fullName evidence="2">histidine kinase</fullName>
        <ecNumber evidence="2">2.7.13.3</ecNumber>
    </recommendedName>
</protein>
<dbReference type="InterPro" id="IPR000014">
    <property type="entry name" value="PAS"/>
</dbReference>
<dbReference type="Pfam" id="PF08447">
    <property type="entry name" value="PAS_3"/>
    <property type="match status" value="2"/>
</dbReference>
<dbReference type="Gene3D" id="1.10.287.130">
    <property type="match status" value="1"/>
</dbReference>
<dbReference type="PROSITE" id="PS50113">
    <property type="entry name" value="PAC"/>
    <property type="match status" value="2"/>
</dbReference>
<dbReference type="Pfam" id="PF00512">
    <property type="entry name" value="HisKA"/>
    <property type="match status" value="1"/>
</dbReference>
<dbReference type="InterPro" id="IPR003594">
    <property type="entry name" value="HATPase_dom"/>
</dbReference>
<dbReference type="PROSITE" id="PS50109">
    <property type="entry name" value="HIS_KIN"/>
    <property type="match status" value="1"/>
</dbReference>